<evidence type="ECO:0000313" key="3">
    <source>
        <dbReference type="Proteomes" id="UP001501578"/>
    </source>
</evidence>
<comment type="caution">
    <text evidence="2">The sequence shown here is derived from an EMBL/GenBank/DDBJ whole genome shotgun (WGS) entry which is preliminary data.</text>
</comment>
<sequence length="101" mass="11332">MVPLSLPRPRTKRRSSGISPARASRSPPRGSTGSRRGLPRVGLGVDDHNLRAATPCLRLGYEDTGCRYLDHYHHLDDHGIRREVAGPCRFLIKPLRARTLR</sequence>
<proteinExistence type="predicted"/>
<evidence type="ECO:0000256" key="1">
    <source>
        <dbReference type="SAM" id="MobiDB-lite"/>
    </source>
</evidence>
<keyword evidence="3" id="KW-1185">Reference proteome</keyword>
<protein>
    <submittedName>
        <fullName evidence="2">Uncharacterized protein</fullName>
    </submittedName>
</protein>
<organism evidence="2 3">
    <name type="scientific">Nonomuraea longicatena</name>
    <dbReference type="NCBI Taxonomy" id="83682"/>
    <lineage>
        <taxon>Bacteria</taxon>
        <taxon>Bacillati</taxon>
        <taxon>Actinomycetota</taxon>
        <taxon>Actinomycetes</taxon>
        <taxon>Streptosporangiales</taxon>
        <taxon>Streptosporangiaceae</taxon>
        <taxon>Nonomuraea</taxon>
    </lineage>
</organism>
<gene>
    <name evidence="2" type="ORF">GCM10009560_72380</name>
</gene>
<feature type="region of interest" description="Disordered" evidence="1">
    <location>
        <begin position="1"/>
        <end position="44"/>
    </location>
</feature>
<reference evidence="2 3" key="1">
    <citation type="journal article" date="2019" name="Int. J. Syst. Evol. Microbiol.">
        <title>The Global Catalogue of Microorganisms (GCM) 10K type strain sequencing project: providing services to taxonomists for standard genome sequencing and annotation.</title>
        <authorList>
            <consortium name="The Broad Institute Genomics Platform"/>
            <consortium name="The Broad Institute Genome Sequencing Center for Infectious Disease"/>
            <person name="Wu L."/>
            <person name="Ma J."/>
        </authorList>
    </citation>
    <scope>NUCLEOTIDE SEQUENCE [LARGE SCALE GENOMIC DNA]</scope>
    <source>
        <strain evidence="2 3">JCM 11136</strain>
    </source>
</reference>
<name>A0ABN1R3V9_9ACTN</name>
<dbReference type="EMBL" id="BAAAHQ010000050">
    <property type="protein sequence ID" value="GAA0951542.1"/>
    <property type="molecule type" value="Genomic_DNA"/>
</dbReference>
<feature type="compositionally biased region" description="Low complexity" evidence="1">
    <location>
        <begin position="16"/>
        <end position="40"/>
    </location>
</feature>
<dbReference type="Proteomes" id="UP001501578">
    <property type="component" value="Unassembled WGS sequence"/>
</dbReference>
<evidence type="ECO:0000313" key="2">
    <source>
        <dbReference type="EMBL" id="GAA0951542.1"/>
    </source>
</evidence>
<accession>A0ABN1R3V9</accession>